<sequence>MVQHGALRTSLEGMKRIASITMRRDNERRDLESQSHTKSSGRTHSIWWNVFIDLPLLAVVLTVLGLYEFRVIPSHKAGFFCQDPKLNYTLNGDTVSGAALVSSALLLPIAFILITEVFLLDSEYLVRSRTTEALRRTALLFRAYSYGFCFNFIIVEVMKGITGMPRPVFFDQCAPDTNVDCIPGEYVSTFECTSSNSWWAQYDSYHSFPSGHTSLSVYCGLFIAWYLQRRAFSWSGRTVLLVPFLQLCCASYAALCSLSRITDHRHHWWDVLVGAVVGVLTMLFAVLVICDNFSIVREREDASRIPKSTTNLLYGTQRARPSS</sequence>
<dbReference type="Proteomes" id="UP001064048">
    <property type="component" value="Chromosome 14"/>
</dbReference>
<dbReference type="EMBL" id="CM046114">
    <property type="protein sequence ID" value="KAI8420417.1"/>
    <property type="molecule type" value="Genomic_DNA"/>
</dbReference>
<reference evidence="1 2" key="1">
    <citation type="journal article" date="2022" name="Genome Biol. Evol.">
        <title>The Spruce Budworm Genome: Reconstructing the Evolutionary History of Antifreeze Proteins.</title>
        <authorList>
            <person name="Beliveau C."/>
            <person name="Gagne P."/>
            <person name="Picq S."/>
            <person name="Vernygora O."/>
            <person name="Keeling C.I."/>
            <person name="Pinkney K."/>
            <person name="Doucet D."/>
            <person name="Wen F."/>
            <person name="Johnston J.S."/>
            <person name="Maaroufi H."/>
            <person name="Boyle B."/>
            <person name="Laroche J."/>
            <person name="Dewar K."/>
            <person name="Juretic N."/>
            <person name="Blackburn G."/>
            <person name="Nisole A."/>
            <person name="Brunet B."/>
            <person name="Brandao M."/>
            <person name="Lumley L."/>
            <person name="Duan J."/>
            <person name="Quan G."/>
            <person name="Lucarotti C.J."/>
            <person name="Roe A.D."/>
            <person name="Sperling F.A.H."/>
            <person name="Levesque R.C."/>
            <person name="Cusson M."/>
        </authorList>
    </citation>
    <scope>NUCLEOTIDE SEQUENCE [LARGE SCALE GENOMIC DNA]</scope>
    <source>
        <strain evidence="1">Glfc:IPQL:Cfum</strain>
    </source>
</reference>
<name>A0ACC0J8H7_CHOFU</name>
<evidence type="ECO:0000313" key="2">
    <source>
        <dbReference type="Proteomes" id="UP001064048"/>
    </source>
</evidence>
<gene>
    <name evidence="1" type="ORF">MSG28_008911</name>
</gene>
<keyword evidence="2" id="KW-1185">Reference proteome</keyword>
<accession>A0ACC0J8H7</accession>
<protein>
    <submittedName>
        <fullName evidence="1">Uncharacterized protein</fullName>
    </submittedName>
</protein>
<comment type="caution">
    <text evidence="1">The sequence shown here is derived from an EMBL/GenBank/DDBJ whole genome shotgun (WGS) entry which is preliminary data.</text>
</comment>
<proteinExistence type="predicted"/>
<evidence type="ECO:0000313" key="1">
    <source>
        <dbReference type="EMBL" id="KAI8420417.1"/>
    </source>
</evidence>
<organism evidence="1 2">
    <name type="scientific">Choristoneura fumiferana</name>
    <name type="common">Spruce budworm moth</name>
    <name type="synonym">Archips fumiferana</name>
    <dbReference type="NCBI Taxonomy" id="7141"/>
    <lineage>
        <taxon>Eukaryota</taxon>
        <taxon>Metazoa</taxon>
        <taxon>Ecdysozoa</taxon>
        <taxon>Arthropoda</taxon>
        <taxon>Hexapoda</taxon>
        <taxon>Insecta</taxon>
        <taxon>Pterygota</taxon>
        <taxon>Neoptera</taxon>
        <taxon>Endopterygota</taxon>
        <taxon>Lepidoptera</taxon>
        <taxon>Glossata</taxon>
        <taxon>Ditrysia</taxon>
        <taxon>Tortricoidea</taxon>
        <taxon>Tortricidae</taxon>
        <taxon>Tortricinae</taxon>
        <taxon>Choristoneura</taxon>
    </lineage>
</organism>